<dbReference type="Proteomes" id="UP001604277">
    <property type="component" value="Unassembled WGS sequence"/>
</dbReference>
<dbReference type="InterPro" id="IPR051044">
    <property type="entry name" value="MAG_DAG_Lipase"/>
</dbReference>
<keyword evidence="5" id="KW-1185">Reference proteome</keyword>
<evidence type="ECO:0000256" key="1">
    <source>
        <dbReference type="SAM" id="Phobius"/>
    </source>
</evidence>
<evidence type="ECO:0000313" key="3">
    <source>
        <dbReference type="EMBL" id="KAL2494125.1"/>
    </source>
</evidence>
<accession>A0ABD1VJX4</accession>
<reference evidence="4" key="1">
    <citation type="submission" date="2024-07" db="EMBL/GenBank/DDBJ databases">
        <title>Two chromosome-level genome assemblies of Korean endemic species Abeliophyllum distichum and Forsythia ovata (Oleaceae).</title>
        <authorList>
            <person name="Mun J.H."/>
        </authorList>
    </citation>
    <scope>NUCLEOTIDE SEQUENCE</scope>
    <source>
        <strain evidence="4">KNKB202402200001</strain>
        <tissue evidence="4">Leaf</tissue>
    </source>
</reference>
<keyword evidence="1" id="KW-0472">Membrane</keyword>
<reference evidence="5" key="2">
    <citation type="submission" date="2024-07" db="EMBL/GenBank/DDBJ databases">
        <title>Two chromosome-level genome assemblies of Korean endemic species Abeliophyllum distichum and Forsythia ovata (Oleaceae).</title>
        <authorList>
            <person name="Jang H."/>
        </authorList>
    </citation>
    <scope>NUCLEOTIDE SEQUENCE [LARGE SCALE GENOMIC DNA]</scope>
</reference>
<evidence type="ECO:0000313" key="4">
    <source>
        <dbReference type="EMBL" id="KAL2537660.1"/>
    </source>
</evidence>
<dbReference type="SUPFAM" id="SSF53474">
    <property type="entry name" value="alpha/beta-Hydrolases"/>
    <property type="match status" value="1"/>
</dbReference>
<evidence type="ECO:0000313" key="5">
    <source>
        <dbReference type="Proteomes" id="UP001604277"/>
    </source>
</evidence>
<dbReference type="Gene3D" id="3.40.50.1820">
    <property type="entry name" value="alpha/beta hydrolase"/>
    <property type="match status" value="1"/>
</dbReference>
<gene>
    <name evidence="4" type="ORF">Fot_19051</name>
    <name evidence="3" type="ORF">Fot_37882</name>
</gene>
<keyword evidence="1" id="KW-1133">Transmembrane helix</keyword>
<name>A0ABD1VJX4_9LAMI</name>
<feature type="transmembrane region" description="Helical" evidence="1">
    <location>
        <begin position="34"/>
        <end position="57"/>
    </location>
</feature>
<dbReference type="EMBL" id="JBFOLJ010000005">
    <property type="protein sequence ID" value="KAL2537660.1"/>
    <property type="molecule type" value="Genomic_DNA"/>
</dbReference>
<protein>
    <submittedName>
        <fullName evidence="4">Alpha/beta-hydrolase superfamily protein</fullName>
    </submittedName>
</protein>
<proteinExistence type="predicted"/>
<dbReference type="Pfam" id="PF12146">
    <property type="entry name" value="Hydrolase_4"/>
    <property type="match status" value="1"/>
</dbReference>
<feature type="domain" description="Serine aminopeptidase S33" evidence="2">
    <location>
        <begin position="3"/>
        <end position="106"/>
    </location>
</feature>
<sequence>MCHGFSEGLVAYLPDINLVVDECILYFNKFRAVYALNLSAFLYAESLGGAIALLIMLHRDEVVPVKPFDSIILNGAVCGISDKFKPPWPLEHFLSIVAALVPTWCIVPTHGSIPLVSF</sequence>
<comment type="caution">
    <text evidence="4">The sequence shown here is derived from an EMBL/GenBank/DDBJ whole genome shotgun (WGS) entry which is preliminary data.</text>
</comment>
<dbReference type="AlphaFoldDB" id="A0ABD1VJX4"/>
<dbReference type="InterPro" id="IPR022742">
    <property type="entry name" value="Hydrolase_4"/>
</dbReference>
<organism evidence="4 5">
    <name type="scientific">Forsythia ovata</name>
    <dbReference type="NCBI Taxonomy" id="205694"/>
    <lineage>
        <taxon>Eukaryota</taxon>
        <taxon>Viridiplantae</taxon>
        <taxon>Streptophyta</taxon>
        <taxon>Embryophyta</taxon>
        <taxon>Tracheophyta</taxon>
        <taxon>Spermatophyta</taxon>
        <taxon>Magnoliopsida</taxon>
        <taxon>eudicotyledons</taxon>
        <taxon>Gunneridae</taxon>
        <taxon>Pentapetalae</taxon>
        <taxon>asterids</taxon>
        <taxon>lamiids</taxon>
        <taxon>Lamiales</taxon>
        <taxon>Oleaceae</taxon>
        <taxon>Forsythieae</taxon>
        <taxon>Forsythia</taxon>
    </lineage>
</organism>
<keyword evidence="1" id="KW-0812">Transmembrane</keyword>
<dbReference type="InterPro" id="IPR029058">
    <property type="entry name" value="AB_hydrolase_fold"/>
</dbReference>
<evidence type="ECO:0000259" key="2">
    <source>
        <dbReference type="Pfam" id="PF12146"/>
    </source>
</evidence>
<dbReference type="PANTHER" id="PTHR11614">
    <property type="entry name" value="PHOSPHOLIPASE-RELATED"/>
    <property type="match status" value="1"/>
</dbReference>
<dbReference type="EMBL" id="JBFOLJ010000011">
    <property type="protein sequence ID" value="KAL2494125.1"/>
    <property type="molecule type" value="Genomic_DNA"/>
</dbReference>